<comment type="subunit">
    <text evidence="6">Homodimer.</text>
</comment>
<dbReference type="FunFam" id="2.30.110.10:FF:000020">
    <property type="entry name" value="PNPO isoform 11"/>
    <property type="match status" value="1"/>
</dbReference>
<dbReference type="SUPFAM" id="SSF50475">
    <property type="entry name" value="FMN-binding split barrel"/>
    <property type="match status" value="1"/>
</dbReference>
<evidence type="ECO:0000256" key="8">
    <source>
        <dbReference type="ARBA" id="ARBA00022630"/>
    </source>
</evidence>
<dbReference type="GO" id="GO:0008615">
    <property type="term" value="P:pyridoxine biosynthetic process"/>
    <property type="evidence" value="ECO:0007669"/>
    <property type="project" value="UniProtKB-KW"/>
</dbReference>
<evidence type="ECO:0000256" key="14">
    <source>
        <dbReference type="ARBA" id="ARBA00073441"/>
    </source>
</evidence>
<evidence type="ECO:0000256" key="11">
    <source>
        <dbReference type="ARBA" id="ARBA00023096"/>
    </source>
</evidence>
<comment type="pathway">
    <text evidence="4">Cofactor metabolism; pyridoxal 5'-phosphate salvage; pyridoxal 5'-phosphate from pyridoxine 5'-phosphate: step 1/1.</text>
</comment>
<dbReference type="Pfam" id="PF01243">
    <property type="entry name" value="PNPOx_N"/>
    <property type="match status" value="1"/>
</dbReference>
<evidence type="ECO:0000259" key="17">
    <source>
        <dbReference type="Pfam" id="PF10590"/>
    </source>
</evidence>
<feature type="domain" description="Pyridoxine 5'-phosphate oxidase dimerisation C-terminal" evidence="17">
    <location>
        <begin position="178"/>
        <end position="224"/>
    </location>
</feature>
<sequence length="224" mass="25614">MASDVASLRVHYSNTPLLESDVDGSGSPMPLFRRWFDEAVRAVLREPNAMTLATATADGKPSARVVLLKGYDVDDGSFVWYSNYDSRKAHELAANPQAALVFWWAELERSVRVEGAVERLDSEASDAYFASRPRGSRIGAWASRQSQPIASRAVLERTAAEWFQRYDQVEQVPRPPYWGGFRLRARRIEFWKGRANRLHDRLSFEREQVQGVASQQWRLTRLQP</sequence>
<evidence type="ECO:0000256" key="10">
    <source>
        <dbReference type="ARBA" id="ARBA00023002"/>
    </source>
</evidence>
<evidence type="ECO:0000256" key="13">
    <source>
        <dbReference type="ARBA" id="ARBA00052947"/>
    </source>
</evidence>
<comment type="caution">
    <text evidence="18">The sequence shown here is derived from an EMBL/GenBank/DDBJ whole genome shotgun (WGS) entry which is preliminary data.</text>
</comment>
<dbReference type="NCBIfam" id="NF004231">
    <property type="entry name" value="PRK05679.1"/>
    <property type="match status" value="1"/>
</dbReference>
<dbReference type="InterPro" id="IPR012349">
    <property type="entry name" value="Split_barrel_FMN-bd"/>
</dbReference>
<dbReference type="Proteomes" id="UP001301350">
    <property type="component" value="Unassembled WGS sequence"/>
</dbReference>
<dbReference type="PANTHER" id="PTHR10851">
    <property type="entry name" value="PYRIDOXINE-5-PHOSPHATE OXIDASE"/>
    <property type="match status" value="1"/>
</dbReference>
<dbReference type="PIRSF" id="PIRSF000190">
    <property type="entry name" value="Pyd_amn-ph_oxd"/>
    <property type="match status" value="1"/>
</dbReference>
<evidence type="ECO:0000256" key="15">
    <source>
        <dbReference type="ARBA" id="ARBA00077914"/>
    </source>
</evidence>
<dbReference type="HAMAP" id="MF_01629">
    <property type="entry name" value="PdxH"/>
    <property type="match status" value="1"/>
</dbReference>
<dbReference type="InterPro" id="IPR000659">
    <property type="entry name" value="Pyridox_Oxase"/>
</dbReference>
<evidence type="ECO:0000256" key="7">
    <source>
        <dbReference type="ARBA" id="ARBA00012801"/>
    </source>
</evidence>
<name>A0AAV9IXT1_CYACA</name>
<dbReference type="EC" id="1.4.3.5" evidence="7"/>
<proteinExistence type="inferred from homology"/>
<evidence type="ECO:0000313" key="19">
    <source>
        <dbReference type="Proteomes" id="UP001301350"/>
    </source>
</evidence>
<protein>
    <recommendedName>
        <fullName evidence="14">Pyridoxine-5'-phosphate oxidase</fullName>
        <ecNumber evidence="7">1.4.3.5</ecNumber>
    </recommendedName>
    <alternativeName>
        <fullName evidence="15">Pyridoxamine-phosphate oxidase</fullName>
    </alternativeName>
</protein>
<evidence type="ECO:0000256" key="2">
    <source>
        <dbReference type="ARBA" id="ARBA00003691"/>
    </source>
</evidence>
<evidence type="ECO:0000259" key="16">
    <source>
        <dbReference type="Pfam" id="PF01243"/>
    </source>
</evidence>
<keyword evidence="9" id="KW-0288">FMN</keyword>
<evidence type="ECO:0000256" key="12">
    <source>
        <dbReference type="ARBA" id="ARBA00050530"/>
    </source>
</evidence>
<evidence type="ECO:0000313" key="18">
    <source>
        <dbReference type="EMBL" id="KAK4537082.1"/>
    </source>
</evidence>
<reference evidence="18 19" key="1">
    <citation type="submission" date="2022-07" db="EMBL/GenBank/DDBJ databases">
        <title>Genome-wide signatures of adaptation to extreme environments.</title>
        <authorList>
            <person name="Cho C.H."/>
            <person name="Yoon H.S."/>
        </authorList>
    </citation>
    <scope>NUCLEOTIDE SEQUENCE [LARGE SCALE GENOMIC DNA]</scope>
    <source>
        <strain evidence="18 19">DBV 063 E5</strain>
    </source>
</reference>
<evidence type="ECO:0000256" key="4">
    <source>
        <dbReference type="ARBA" id="ARBA00005037"/>
    </source>
</evidence>
<dbReference type="NCBIfam" id="TIGR00558">
    <property type="entry name" value="pdxH"/>
    <property type="match status" value="1"/>
</dbReference>
<keyword evidence="11" id="KW-0664">Pyridoxine biosynthesis</keyword>
<dbReference type="Gene3D" id="2.30.110.10">
    <property type="entry name" value="Electron Transport, Fmn-binding Protein, Chain A"/>
    <property type="match status" value="1"/>
</dbReference>
<dbReference type="GO" id="GO:0010181">
    <property type="term" value="F:FMN binding"/>
    <property type="evidence" value="ECO:0007669"/>
    <property type="project" value="InterPro"/>
</dbReference>
<comment type="function">
    <text evidence="2">Catalyzes the oxidation of either pyridoxine 5'-phosphate (PNP) or pyridoxamine 5'-phosphate (PMP) into pyridoxal 5'-phosphate (PLP).</text>
</comment>
<dbReference type="InterPro" id="IPR019576">
    <property type="entry name" value="Pyridoxamine_oxidase_dimer_C"/>
</dbReference>
<keyword evidence="10" id="KW-0560">Oxidoreductase</keyword>
<comment type="catalytic activity">
    <reaction evidence="13">
        <text>pyridoxine 5'-phosphate + O2 = pyridoxal 5'-phosphate + H2O2</text>
        <dbReference type="Rhea" id="RHEA:15149"/>
        <dbReference type="ChEBI" id="CHEBI:15379"/>
        <dbReference type="ChEBI" id="CHEBI:16240"/>
        <dbReference type="ChEBI" id="CHEBI:58589"/>
        <dbReference type="ChEBI" id="CHEBI:597326"/>
        <dbReference type="EC" id="1.4.3.5"/>
    </reaction>
    <physiologicalReaction direction="left-to-right" evidence="13">
        <dbReference type="Rhea" id="RHEA:15150"/>
    </physiologicalReaction>
</comment>
<dbReference type="EMBL" id="JANCYW010000011">
    <property type="protein sequence ID" value="KAK4537082.1"/>
    <property type="molecule type" value="Genomic_DNA"/>
</dbReference>
<dbReference type="InterPro" id="IPR011576">
    <property type="entry name" value="Pyridox_Oxase_N"/>
</dbReference>
<evidence type="ECO:0000256" key="5">
    <source>
        <dbReference type="ARBA" id="ARBA00007301"/>
    </source>
</evidence>
<evidence type="ECO:0000256" key="1">
    <source>
        <dbReference type="ARBA" id="ARBA00001917"/>
    </source>
</evidence>
<dbReference type="AlphaFoldDB" id="A0AAV9IXT1"/>
<dbReference type="PANTHER" id="PTHR10851:SF0">
    <property type="entry name" value="PYRIDOXINE-5'-PHOSPHATE OXIDASE"/>
    <property type="match status" value="1"/>
</dbReference>
<gene>
    <name evidence="18" type="ORF">CDCA_CDCA11G3107</name>
</gene>
<comment type="cofactor">
    <cofactor evidence="1">
        <name>FMN</name>
        <dbReference type="ChEBI" id="CHEBI:58210"/>
    </cofactor>
</comment>
<comment type="pathway">
    <text evidence="3">Cofactor metabolism; pyridoxal 5'-phosphate salvage; pyridoxal 5'-phosphate from pyridoxamine 5'-phosphate: step 1/1.</text>
</comment>
<evidence type="ECO:0000256" key="9">
    <source>
        <dbReference type="ARBA" id="ARBA00022643"/>
    </source>
</evidence>
<comment type="catalytic activity">
    <reaction evidence="12">
        <text>pyridoxamine 5'-phosphate + O2 + H2O = pyridoxal 5'-phosphate + H2O2 + NH4(+)</text>
        <dbReference type="Rhea" id="RHEA:15817"/>
        <dbReference type="ChEBI" id="CHEBI:15377"/>
        <dbReference type="ChEBI" id="CHEBI:15379"/>
        <dbReference type="ChEBI" id="CHEBI:16240"/>
        <dbReference type="ChEBI" id="CHEBI:28938"/>
        <dbReference type="ChEBI" id="CHEBI:58451"/>
        <dbReference type="ChEBI" id="CHEBI:597326"/>
        <dbReference type="EC" id="1.4.3.5"/>
    </reaction>
    <physiologicalReaction direction="left-to-right" evidence="12">
        <dbReference type="Rhea" id="RHEA:15818"/>
    </physiologicalReaction>
</comment>
<dbReference type="GO" id="GO:0004733">
    <property type="term" value="F:pyridoxamine phosphate oxidase activity"/>
    <property type="evidence" value="ECO:0007669"/>
    <property type="project" value="UniProtKB-EC"/>
</dbReference>
<accession>A0AAV9IXT1</accession>
<keyword evidence="8" id="KW-0285">Flavoprotein</keyword>
<comment type="similarity">
    <text evidence="5">Belongs to the pyridoxamine 5'-phosphate oxidase family.</text>
</comment>
<evidence type="ECO:0000256" key="6">
    <source>
        <dbReference type="ARBA" id="ARBA00011738"/>
    </source>
</evidence>
<feature type="domain" description="Pyridoxamine 5'-phosphate oxidase N-terminal" evidence="16">
    <location>
        <begin position="36"/>
        <end position="165"/>
    </location>
</feature>
<dbReference type="Pfam" id="PF10590">
    <property type="entry name" value="PNP_phzG_C"/>
    <property type="match status" value="1"/>
</dbReference>
<keyword evidence="19" id="KW-1185">Reference proteome</keyword>
<evidence type="ECO:0000256" key="3">
    <source>
        <dbReference type="ARBA" id="ARBA00004738"/>
    </source>
</evidence>
<organism evidence="18 19">
    <name type="scientific">Cyanidium caldarium</name>
    <name type="common">Red alga</name>
    <dbReference type="NCBI Taxonomy" id="2771"/>
    <lineage>
        <taxon>Eukaryota</taxon>
        <taxon>Rhodophyta</taxon>
        <taxon>Bangiophyceae</taxon>
        <taxon>Cyanidiales</taxon>
        <taxon>Cyanidiaceae</taxon>
        <taxon>Cyanidium</taxon>
    </lineage>
</organism>